<dbReference type="InterPro" id="IPR010496">
    <property type="entry name" value="AL/BT2_dom"/>
</dbReference>
<sequence>MAALAAEPTPPPGFQAIFNGRDLEGWHGLNPHVVTKLTGEKKETALQKMRAEFAQHWRVENGELVNIGTGPYATTDASFGDVELLIEYKTVAKADSGIYLRGNPQIQIWDIHQPDDVKKPDRHPRLGSGGLFNNTPKTPGRDPLVLADKPFGEWNSFRIRQIGDLTWVWLNDKLVVDRAKMENFWDKTLPFPASGPIMLQTHGGEIRWRNIFLRQITPAEASKILAEKK</sequence>
<evidence type="ECO:0000313" key="3">
    <source>
        <dbReference type="Proteomes" id="UP000534294"/>
    </source>
</evidence>
<dbReference type="RefSeq" id="WP_221305428.1">
    <property type="nucleotide sequence ID" value="NZ_JACHIF010000004.1"/>
</dbReference>
<name>A0A7W8DQB1_9BACT</name>
<dbReference type="AlphaFoldDB" id="A0A7W8DQB1"/>
<dbReference type="EMBL" id="JACHIF010000004">
    <property type="protein sequence ID" value="MBB5038162.1"/>
    <property type="molecule type" value="Genomic_DNA"/>
</dbReference>
<evidence type="ECO:0000259" key="1">
    <source>
        <dbReference type="Pfam" id="PF06439"/>
    </source>
</evidence>
<keyword evidence="3" id="KW-1185">Reference proteome</keyword>
<accession>A0A7W8DQB1</accession>
<organism evidence="2 3">
    <name type="scientific">Prosthecobacter dejongeii</name>
    <dbReference type="NCBI Taxonomy" id="48465"/>
    <lineage>
        <taxon>Bacteria</taxon>
        <taxon>Pseudomonadati</taxon>
        <taxon>Verrucomicrobiota</taxon>
        <taxon>Verrucomicrobiia</taxon>
        <taxon>Verrucomicrobiales</taxon>
        <taxon>Verrucomicrobiaceae</taxon>
        <taxon>Prosthecobacter</taxon>
    </lineage>
</organism>
<dbReference type="GO" id="GO:0016787">
    <property type="term" value="F:hydrolase activity"/>
    <property type="evidence" value="ECO:0007669"/>
    <property type="project" value="InterPro"/>
</dbReference>
<reference evidence="2 3" key="1">
    <citation type="submission" date="2020-08" db="EMBL/GenBank/DDBJ databases">
        <title>Genomic Encyclopedia of Type Strains, Phase IV (KMG-IV): sequencing the most valuable type-strain genomes for metagenomic binning, comparative biology and taxonomic classification.</title>
        <authorList>
            <person name="Goeker M."/>
        </authorList>
    </citation>
    <scope>NUCLEOTIDE SEQUENCE [LARGE SCALE GENOMIC DNA]</scope>
    <source>
        <strain evidence="2 3">DSM 12251</strain>
    </source>
</reference>
<dbReference type="Gene3D" id="2.60.120.560">
    <property type="entry name" value="Exo-inulinase, domain 1"/>
    <property type="match status" value="1"/>
</dbReference>
<dbReference type="Pfam" id="PF06439">
    <property type="entry name" value="3keto-disac_hyd"/>
    <property type="match status" value="1"/>
</dbReference>
<evidence type="ECO:0000313" key="2">
    <source>
        <dbReference type="EMBL" id="MBB5038162.1"/>
    </source>
</evidence>
<proteinExistence type="predicted"/>
<gene>
    <name evidence="2" type="ORF">HNQ64_002420</name>
</gene>
<dbReference type="Proteomes" id="UP000534294">
    <property type="component" value="Unassembled WGS sequence"/>
</dbReference>
<protein>
    <recommendedName>
        <fullName evidence="1">3-keto-alpha-glucoside-1,2-lyase/3-keto-2-hydroxy-glucal hydratase domain-containing protein</fullName>
    </recommendedName>
</protein>
<feature type="domain" description="3-keto-alpha-glucoside-1,2-lyase/3-keto-2-hydroxy-glucal hydratase" evidence="1">
    <location>
        <begin position="13"/>
        <end position="214"/>
    </location>
</feature>
<comment type="caution">
    <text evidence="2">The sequence shown here is derived from an EMBL/GenBank/DDBJ whole genome shotgun (WGS) entry which is preliminary data.</text>
</comment>